<dbReference type="InterPro" id="IPR039420">
    <property type="entry name" value="WalR-like"/>
</dbReference>
<feature type="domain" description="OmpR/PhoB-type" evidence="7">
    <location>
        <begin position="131"/>
        <end position="229"/>
    </location>
</feature>
<evidence type="ECO:0000259" key="7">
    <source>
        <dbReference type="PROSITE" id="PS51755"/>
    </source>
</evidence>
<comment type="caution">
    <text evidence="8">The sequence shown here is derived from an EMBL/GenBank/DDBJ whole genome shotgun (WGS) entry which is preliminary data.</text>
</comment>
<dbReference type="InterPro" id="IPR011006">
    <property type="entry name" value="CheY-like_superfamily"/>
</dbReference>
<sequence length="230" mass="26538">MKTSILLIGAKDRTNSIKEVLCTESYSVFDIVWEELYQEQDAGLETCSMIIGVVDEEHDTSIVEELQWLMEYKEGVVPIIVITPQATPEQIVAWLDQGANDVIVEPFQWKIVMARIRNLLRVFSNAARTDEEVIVVHDLKVNLRSRRVSRAGEYLMLTPKEYELLEFLARHVNEACTRSVILREVWGYDFAMDTNVVDVYIKHLRVKVDKGRDIKLIHTVRGIGYMLHTS</sequence>
<keyword evidence="2" id="KW-0902">Two-component regulatory system</keyword>
<keyword evidence="9" id="KW-1185">Reference proteome</keyword>
<dbReference type="InterPro" id="IPR016032">
    <property type="entry name" value="Sig_transdc_resp-reg_C-effctor"/>
</dbReference>
<dbReference type="CDD" id="cd00383">
    <property type="entry name" value="trans_reg_C"/>
    <property type="match status" value="1"/>
</dbReference>
<dbReference type="RefSeq" id="WP_402877037.1">
    <property type="nucleotide sequence ID" value="NZ_JBIYSL010000004.1"/>
</dbReference>
<evidence type="ECO:0000313" key="9">
    <source>
        <dbReference type="Proteomes" id="UP001618531"/>
    </source>
</evidence>
<dbReference type="SUPFAM" id="SSF52172">
    <property type="entry name" value="CheY-like"/>
    <property type="match status" value="1"/>
</dbReference>
<feature type="DNA-binding region" description="OmpR/PhoB-type" evidence="6">
    <location>
        <begin position="131"/>
        <end position="229"/>
    </location>
</feature>
<accession>A0ABW8HZY3</accession>
<dbReference type="PANTHER" id="PTHR48111:SF22">
    <property type="entry name" value="REGULATOR OF RPOS"/>
    <property type="match status" value="1"/>
</dbReference>
<keyword evidence="1" id="KW-0597">Phosphoprotein</keyword>
<dbReference type="Gene3D" id="3.40.50.2300">
    <property type="match status" value="1"/>
</dbReference>
<evidence type="ECO:0000256" key="1">
    <source>
        <dbReference type="ARBA" id="ARBA00022553"/>
    </source>
</evidence>
<name>A0ABW8HZY3_9BACL</name>
<dbReference type="SUPFAM" id="SSF46894">
    <property type="entry name" value="C-terminal effector domain of the bipartite response regulators"/>
    <property type="match status" value="1"/>
</dbReference>
<dbReference type="Proteomes" id="UP001618531">
    <property type="component" value="Unassembled WGS sequence"/>
</dbReference>
<gene>
    <name evidence="8" type="ORF">ACINKY_20195</name>
</gene>
<keyword evidence="3" id="KW-0805">Transcription regulation</keyword>
<dbReference type="Gene3D" id="1.10.10.10">
    <property type="entry name" value="Winged helix-like DNA-binding domain superfamily/Winged helix DNA-binding domain"/>
    <property type="match status" value="1"/>
</dbReference>
<dbReference type="Pfam" id="PF00486">
    <property type="entry name" value="Trans_reg_C"/>
    <property type="match status" value="1"/>
</dbReference>
<dbReference type="PANTHER" id="PTHR48111">
    <property type="entry name" value="REGULATOR OF RPOS"/>
    <property type="match status" value="1"/>
</dbReference>
<dbReference type="InterPro" id="IPR036388">
    <property type="entry name" value="WH-like_DNA-bd_sf"/>
</dbReference>
<dbReference type="InterPro" id="IPR001867">
    <property type="entry name" value="OmpR/PhoB-type_DNA-bd"/>
</dbReference>
<proteinExistence type="predicted"/>
<evidence type="ECO:0000313" key="8">
    <source>
        <dbReference type="EMBL" id="MFK0524522.1"/>
    </source>
</evidence>
<evidence type="ECO:0000256" key="6">
    <source>
        <dbReference type="PROSITE-ProRule" id="PRU01091"/>
    </source>
</evidence>
<evidence type="ECO:0000256" key="5">
    <source>
        <dbReference type="ARBA" id="ARBA00023163"/>
    </source>
</evidence>
<dbReference type="PROSITE" id="PS51755">
    <property type="entry name" value="OMPR_PHOB"/>
    <property type="match status" value="1"/>
</dbReference>
<organism evidence="8 9">
    <name type="scientific">Paenibacillus illinoisensis</name>
    <dbReference type="NCBI Taxonomy" id="59845"/>
    <lineage>
        <taxon>Bacteria</taxon>
        <taxon>Bacillati</taxon>
        <taxon>Bacillota</taxon>
        <taxon>Bacilli</taxon>
        <taxon>Bacillales</taxon>
        <taxon>Paenibacillaceae</taxon>
        <taxon>Paenibacillus</taxon>
    </lineage>
</organism>
<reference evidence="8 9" key="1">
    <citation type="submission" date="2024-11" db="EMBL/GenBank/DDBJ databases">
        <title>Identification and Characterization of a Novel Fosfomycin Bacillithiol Transferase FosB8 in Paenibacillus illinoisensis.</title>
        <authorList>
            <person name="Lu W."/>
        </authorList>
    </citation>
    <scope>NUCLEOTIDE SEQUENCE [LARGE SCALE GENOMIC DNA]</scope>
    <source>
        <strain evidence="8 9">WP77</strain>
    </source>
</reference>
<keyword evidence="4 6" id="KW-0238">DNA-binding</keyword>
<protein>
    <submittedName>
        <fullName evidence="8">Winged helix-turn-helix domain-containing protein</fullName>
    </submittedName>
</protein>
<keyword evidence="5" id="KW-0804">Transcription</keyword>
<dbReference type="EMBL" id="JBIYSL010000004">
    <property type="protein sequence ID" value="MFK0524522.1"/>
    <property type="molecule type" value="Genomic_DNA"/>
</dbReference>
<evidence type="ECO:0000256" key="2">
    <source>
        <dbReference type="ARBA" id="ARBA00023012"/>
    </source>
</evidence>
<dbReference type="SMART" id="SM00862">
    <property type="entry name" value="Trans_reg_C"/>
    <property type="match status" value="1"/>
</dbReference>
<evidence type="ECO:0000256" key="3">
    <source>
        <dbReference type="ARBA" id="ARBA00023015"/>
    </source>
</evidence>
<evidence type="ECO:0000256" key="4">
    <source>
        <dbReference type="ARBA" id="ARBA00023125"/>
    </source>
</evidence>